<organism evidence="2 3">
    <name type="scientific">Ostreococcus lucimarinus (strain CCE9901)</name>
    <dbReference type="NCBI Taxonomy" id="436017"/>
    <lineage>
        <taxon>Eukaryota</taxon>
        <taxon>Viridiplantae</taxon>
        <taxon>Chlorophyta</taxon>
        <taxon>Mamiellophyceae</taxon>
        <taxon>Mamiellales</taxon>
        <taxon>Bathycoccaceae</taxon>
        <taxon>Ostreococcus</taxon>
    </lineage>
</organism>
<comment type="similarity">
    <text evidence="1">Belongs to the FAM136 family.</text>
</comment>
<dbReference type="eggNOG" id="KOG3377">
    <property type="taxonomic scope" value="Eukaryota"/>
</dbReference>
<protein>
    <recommendedName>
        <fullName evidence="4">Protein FAM136A</fullName>
    </recommendedName>
</protein>
<evidence type="ECO:0008006" key="4">
    <source>
        <dbReference type="Google" id="ProtNLM"/>
    </source>
</evidence>
<proteinExistence type="inferred from homology"/>
<gene>
    <name evidence="2" type="ORF">OSTLU_28872</name>
</gene>
<dbReference type="InterPro" id="IPR008560">
    <property type="entry name" value="DUF842_euk"/>
</dbReference>
<evidence type="ECO:0000313" key="2">
    <source>
        <dbReference type="EMBL" id="ABO93790.1"/>
    </source>
</evidence>
<accession>A4RR30</accession>
<dbReference type="PANTHER" id="PTHR21096:SF0">
    <property type="entry name" value="PROTEIN FAM136A"/>
    <property type="match status" value="1"/>
</dbReference>
<dbReference type="AlphaFoldDB" id="A4RR30"/>
<dbReference type="Gramene" id="ABO93790">
    <property type="protein sequence ID" value="ABO93790"/>
    <property type="gene ID" value="OSTLU_28872"/>
</dbReference>
<reference evidence="2 3" key="1">
    <citation type="journal article" date="2007" name="Proc. Natl. Acad. Sci. U.S.A.">
        <title>The tiny eukaryote Ostreococcus provides genomic insights into the paradox of plankton speciation.</title>
        <authorList>
            <person name="Palenik B."/>
            <person name="Grimwood J."/>
            <person name="Aerts A."/>
            <person name="Rouze P."/>
            <person name="Salamov A."/>
            <person name="Putnam N."/>
            <person name="Dupont C."/>
            <person name="Jorgensen R."/>
            <person name="Derelle E."/>
            <person name="Rombauts S."/>
            <person name="Zhou K."/>
            <person name="Otillar R."/>
            <person name="Merchant S.S."/>
            <person name="Podell S."/>
            <person name="Gaasterland T."/>
            <person name="Napoli C."/>
            <person name="Gendler K."/>
            <person name="Manuell A."/>
            <person name="Tai V."/>
            <person name="Vallon O."/>
            <person name="Piganeau G."/>
            <person name="Jancek S."/>
            <person name="Heijde M."/>
            <person name="Jabbari K."/>
            <person name="Bowler C."/>
            <person name="Lohr M."/>
            <person name="Robbens S."/>
            <person name="Werner G."/>
            <person name="Dubchak I."/>
            <person name="Pazour G.J."/>
            <person name="Ren Q."/>
            <person name="Paulsen I."/>
            <person name="Delwiche C."/>
            <person name="Schmutz J."/>
            <person name="Rokhsar D."/>
            <person name="Van de Peer Y."/>
            <person name="Moreau H."/>
            <person name="Grigoriev I.V."/>
        </authorList>
    </citation>
    <scope>NUCLEOTIDE SEQUENCE [LARGE SCALE GENOMIC DNA]</scope>
    <source>
        <strain evidence="2 3">CCE9901</strain>
    </source>
</reference>
<dbReference type="KEGG" id="olu:OSTLU_28872"/>
<name>A4RR30_OSTLU</name>
<dbReference type="HOGENOM" id="CLU_110442_1_0_1"/>
<dbReference type="OMA" id="QADMHRC"/>
<dbReference type="GeneID" id="4999810"/>
<sequence>MEDLQKNIVKIQDDLDLKVFRPLQKRAFDASSKCCDGDKSRESFQACLERAGQATSQAEHAVMQTLGQFQQRVQRCVVQCQDKAQSIVEAKGVEKAQAQMESCANDCGKFYVKELNSIGAKLMKEHKP</sequence>
<dbReference type="Pfam" id="PF05811">
    <property type="entry name" value="DUF842"/>
    <property type="match status" value="1"/>
</dbReference>
<evidence type="ECO:0000313" key="3">
    <source>
        <dbReference type="Proteomes" id="UP000001568"/>
    </source>
</evidence>
<evidence type="ECO:0000256" key="1">
    <source>
        <dbReference type="ARBA" id="ARBA00009952"/>
    </source>
</evidence>
<dbReference type="OrthoDB" id="9975421at2759"/>
<keyword evidence="3" id="KW-1185">Reference proteome</keyword>
<dbReference type="PANTHER" id="PTHR21096">
    <property type="entry name" value="PROTEIN FAM136A"/>
    <property type="match status" value="1"/>
</dbReference>
<dbReference type="EMBL" id="CP000581">
    <property type="protein sequence ID" value="ABO93790.1"/>
    <property type="molecule type" value="Genomic_DNA"/>
</dbReference>
<dbReference type="RefSeq" id="XP_001415498.1">
    <property type="nucleotide sequence ID" value="XM_001415461.1"/>
</dbReference>
<dbReference type="Proteomes" id="UP000001568">
    <property type="component" value="Chromosome 1"/>
</dbReference>
<dbReference type="GO" id="GO:0005737">
    <property type="term" value="C:cytoplasm"/>
    <property type="evidence" value="ECO:0007669"/>
    <property type="project" value="TreeGrafter"/>
</dbReference>